<comment type="caution">
    <text evidence="3">The sequence shown here is derived from an EMBL/GenBank/DDBJ whole genome shotgun (WGS) entry which is preliminary data.</text>
</comment>
<dbReference type="EMBL" id="RBXT01000001">
    <property type="protein sequence ID" value="RKT78444.1"/>
    <property type="molecule type" value="Genomic_DNA"/>
</dbReference>
<evidence type="ECO:0000313" key="4">
    <source>
        <dbReference type="Proteomes" id="UP000278440"/>
    </source>
</evidence>
<protein>
    <submittedName>
        <fullName evidence="3">Uncharacterized protein</fullName>
    </submittedName>
</protein>
<organism evidence="3 4">
    <name type="scientific">Terracoccus luteus</name>
    <dbReference type="NCBI Taxonomy" id="53356"/>
    <lineage>
        <taxon>Bacteria</taxon>
        <taxon>Bacillati</taxon>
        <taxon>Actinomycetota</taxon>
        <taxon>Actinomycetes</taxon>
        <taxon>Micrococcales</taxon>
        <taxon>Intrasporangiaceae</taxon>
        <taxon>Terracoccus</taxon>
    </lineage>
</organism>
<dbReference type="Proteomes" id="UP000590811">
    <property type="component" value="Unassembled WGS sequence"/>
</dbReference>
<evidence type="ECO:0000313" key="3">
    <source>
        <dbReference type="EMBL" id="RKT78444.1"/>
    </source>
</evidence>
<name>A0A495XZY7_9MICO</name>
<sequence>MAGGAGRGVSHPLPPTPPARQHCWVTGVPGARGPHPGLVLEWRRAGDGAWEALVVFVVEAQQAAVQQWLPPSSLTPVGRSSRV</sequence>
<dbReference type="EMBL" id="JACHVT010000002">
    <property type="protein sequence ID" value="MBB2985691.1"/>
    <property type="molecule type" value="Genomic_DNA"/>
</dbReference>
<evidence type="ECO:0000313" key="5">
    <source>
        <dbReference type="Proteomes" id="UP000590811"/>
    </source>
</evidence>
<dbReference type="OrthoDB" id="5191973at2"/>
<dbReference type="AlphaFoldDB" id="A0A495XZY7"/>
<proteinExistence type="predicted"/>
<evidence type="ECO:0000313" key="2">
    <source>
        <dbReference type="EMBL" id="MBB2985691.1"/>
    </source>
</evidence>
<accession>A0A495XZY7</accession>
<keyword evidence="4" id="KW-1185">Reference proteome</keyword>
<dbReference type="RefSeq" id="WP_147431543.1">
    <property type="nucleotide sequence ID" value="NZ_JACHVT010000002.1"/>
</dbReference>
<reference evidence="3 4" key="1">
    <citation type="submission" date="2018-10" db="EMBL/GenBank/DDBJ databases">
        <title>Sequencing the genomes of 1000 actinobacteria strains.</title>
        <authorList>
            <person name="Klenk H.-P."/>
        </authorList>
    </citation>
    <scope>NUCLEOTIDE SEQUENCE [LARGE SCALE GENOMIC DNA]</scope>
    <source>
        <strain evidence="3 4">DSM 44267</strain>
    </source>
</reference>
<reference evidence="2 5" key="2">
    <citation type="submission" date="2020-08" db="EMBL/GenBank/DDBJ databases">
        <title>Genomic Encyclopedia of Type Strains, Phase IV (KMG-V): Genome sequencing to study the core and pangenomes of soil and plant-associated prokaryotes.</title>
        <authorList>
            <person name="Whitman W."/>
        </authorList>
    </citation>
    <scope>NUCLEOTIDE SEQUENCE [LARGE SCALE GENOMIC DNA]</scope>
    <source>
        <strain evidence="2 5">B3ACCR2</strain>
    </source>
</reference>
<feature type="region of interest" description="Disordered" evidence="1">
    <location>
        <begin position="1"/>
        <end position="21"/>
    </location>
</feature>
<evidence type="ECO:0000256" key="1">
    <source>
        <dbReference type="SAM" id="MobiDB-lite"/>
    </source>
</evidence>
<dbReference type="Proteomes" id="UP000278440">
    <property type="component" value="Unassembled WGS sequence"/>
</dbReference>
<gene>
    <name evidence="3" type="ORF">DFJ68_1890</name>
    <name evidence="2" type="ORF">FHW14_000840</name>
</gene>